<dbReference type="InterPro" id="IPR036420">
    <property type="entry name" value="BRCT_dom_sf"/>
</dbReference>
<reference evidence="3 4" key="1">
    <citation type="submission" date="2015-07" db="EMBL/GenBank/DDBJ databases">
        <title>High-quality genome of monoxenous trypanosomatid Leptomonas pyrrhocoris.</title>
        <authorList>
            <person name="Flegontov P."/>
            <person name="Butenko A."/>
            <person name="Firsov S."/>
            <person name="Vlcek C."/>
            <person name="Logacheva M.D."/>
            <person name="Field M."/>
            <person name="Filatov D."/>
            <person name="Flegontova O."/>
            <person name="Gerasimov E."/>
            <person name="Jackson A.P."/>
            <person name="Kelly S."/>
            <person name="Opperdoes F."/>
            <person name="O'Reilly A."/>
            <person name="Votypka J."/>
            <person name="Yurchenko V."/>
            <person name="Lukes J."/>
        </authorList>
    </citation>
    <scope>NUCLEOTIDE SEQUENCE [LARGE SCALE GENOMIC DNA]</scope>
    <source>
        <strain evidence="3">H10</strain>
    </source>
</reference>
<organism evidence="3 4">
    <name type="scientific">Leptomonas pyrrhocoris</name>
    <name type="common">Firebug parasite</name>
    <dbReference type="NCBI Taxonomy" id="157538"/>
    <lineage>
        <taxon>Eukaryota</taxon>
        <taxon>Discoba</taxon>
        <taxon>Euglenozoa</taxon>
        <taxon>Kinetoplastea</taxon>
        <taxon>Metakinetoplastina</taxon>
        <taxon>Trypanosomatida</taxon>
        <taxon>Trypanosomatidae</taxon>
        <taxon>Leishmaniinae</taxon>
        <taxon>Leptomonas</taxon>
    </lineage>
</organism>
<feature type="chain" id="PRO_5005860945" description="BRCT domain-containing protein" evidence="1">
    <location>
        <begin position="20"/>
        <end position="407"/>
    </location>
</feature>
<dbReference type="OMA" id="QWVQLCL"/>
<dbReference type="OrthoDB" id="265615at2759"/>
<dbReference type="PROSITE" id="PS50172">
    <property type="entry name" value="BRCT"/>
    <property type="match status" value="1"/>
</dbReference>
<dbReference type="SUPFAM" id="SSF52113">
    <property type="entry name" value="BRCT domain"/>
    <property type="match status" value="1"/>
</dbReference>
<keyword evidence="4" id="KW-1185">Reference proteome</keyword>
<keyword evidence="1" id="KW-0732">Signal</keyword>
<evidence type="ECO:0000259" key="2">
    <source>
        <dbReference type="PROSITE" id="PS50172"/>
    </source>
</evidence>
<feature type="domain" description="BRCT" evidence="2">
    <location>
        <begin position="1"/>
        <end position="111"/>
    </location>
</feature>
<dbReference type="AlphaFoldDB" id="A0A0N0VF44"/>
<proteinExistence type="predicted"/>
<dbReference type="InterPro" id="IPR001357">
    <property type="entry name" value="BRCT_dom"/>
</dbReference>
<accession>A0A0N0VF44</accession>
<dbReference type="Proteomes" id="UP000037923">
    <property type="component" value="Unassembled WGS sequence"/>
</dbReference>
<evidence type="ECO:0000313" key="3">
    <source>
        <dbReference type="EMBL" id="KPA80182.1"/>
    </source>
</evidence>
<sequence>MFAGHTFYVSLTTSPLTVAALTQRGGSVVYDVDRATSITCVVIANENVCSNAAASPAAPPCSSSSAAMRGGRGWAVRNKLPASAEDHIRAARVPVVYELWVHQCVRAGRPLLPCQGGPDVVAYNPFLFAGLRFTTTQLPLQLKANIVAILQFYGAEYHRHLLDTTNTVVYSHMQFKGVSSSANVSSSSSIDACPSGAVPHKSPPAAATTPTVTEAAAAPLTKLSVARERGMACVTPQWVQLCLNAGLLLPHAAPLVATLSTRSISLTDAAGGPGGSVEKAPCRGNDEAVADGAPALRSADYRSETQERADMEKRVADALDDVAAPVAAAIRTGADTTALLSSTVSSTPFTDNPASEDTVQPLFTNSSKTSRLATALEEYPEVRAALQLADRLAINAPARPHKRRRYR</sequence>
<dbReference type="EMBL" id="LGTL01000009">
    <property type="protein sequence ID" value="KPA80182.1"/>
    <property type="molecule type" value="Genomic_DNA"/>
</dbReference>
<dbReference type="GeneID" id="26905453"/>
<protein>
    <recommendedName>
        <fullName evidence="2">BRCT domain-containing protein</fullName>
    </recommendedName>
</protein>
<evidence type="ECO:0000313" key="4">
    <source>
        <dbReference type="Proteomes" id="UP000037923"/>
    </source>
</evidence>
<comment type="caution">
    <text evidence="3">The sequence shown here is derived from an EMBL/GenBank/DDBJ whole genome shotgun (WGS) entry which is preliminary data.</text>
</comment>
<feature type="signal peptide" evidence="1">
    <location>
        <begin position="1"/>
        <end position="19"/>
    </location>
</feature>
<name>A0A0N0VF44_LEPPY</name>
<dbReference type="Gene3D" id="3.40.50.10190">
    <property type="entry name" value="BRCT domain"/>
    <property type="match status" value="1"/>
</dbReference>
<evidence type="ECO:0000256" key="1">
    <source>
        <dbReference type="SAM" id="SignalP"/>
    </source>
</evidence>
<dbReference type="VEuPathDB" id="TriTrypDB:LpyrH10_09_2630"/>
<gene>
    <name evidence="3" type="ORF">ABB37_05163</name>
</gene>
<dbReference type="RefSeq" id="XP_015658621.1">
    <property type="nucleotide sequence ID" value="XM_015803105.1"/>
</dbReference>